<feature type="domain" description="Reverse transcriptase" evidence="4">
    <location>
        <begin position="480"/>
        <end position="712"/>
    </location>
</feature>
<dbReference type="SUPFAM" id="SSF57756">
    <property type="entry name" value="Retrovirus zinc finger-like domains"/>
    <property type="match status" value="1"/>
</dbReference>
<dbReference type="SUPFAM" id="SSF53098">
    <property type="entry name" value="Ribonuclease H-like"/>
    <property type="match status" value="1"/>
</dbReference>
<keyword evidence="6" id="KW-1185">Reference proteome</keyword>
<feature type="compositionally biased region" description="Basic and acidic residues" evidence="2">
    <location>
        <begin position="264"/>
        <end position="276"/>
    </location>
</feature>
<keyword evidence="1" id="KW-0862">Zinc</keyword>
<dbReference type="InterPro" id="IPR001878">
    <property type="entry name" value="Znf_CCHC"/>
</dbReference>
<feature type="region of interest" description="Disordered" evidence="2">
    <location>
        <begin position="212"/>
        <end position="239"/>
    </location>
</feature>
<keyword evidence="1" id="KW-0479">Metal-binding</keyword>
<dbReference type="InterPro" id="IPR052560">
    <property type="entry name" value="RdDP_mobile_element"/>
</dbReference>
<evidence type="ECO:0000256" key="1">
    <source>
        <dbReference type="PROSITE-ProRule" id="PRU00047"/>
    </source>
</evidence>
<dbReference type="Gene3D" id="4.10.60.10">
    <property type="entry name" value="Zinc finger, CCHC-type"/>
    <property type="match status" value="1"/>
</dbReference>
<dbReference type="InterPro" id="IPR012337">
    <property type="entry name" value="RNaseH-like_sf"/>
</dbReference>
<evidence type="ECO:0008006" key="7">
    <source>
        <dbReference type="Google" id="ProtNLM"/>
    </source>
</evidence>
<sequence>MTQHFRYPTKEEAIIIDSINGISIHSYTIAVGTIVQPKNVRFVSRISMNRVCIYLTDKALVQELTDRTIEVEGHKLTIRPLVNHSKRMLISNVCPTITQEEIIQELNKLQVQPVSQITFVHSGLKNRGYENVFSFRRQVYVKANDIEKIPPKLEIEHDGMTYTLYFTTEKLTCFSCKEEGHIAKYCRNTEEPPRSTNKSVEVEHATEDIAAAAESLPLPTEEVAKTTASATTTKATEDNSLALMSKSLLASTTMKRQLSSPSPTKEKPPLQKDQTRKIYSVFSPKQPTEPATKRSKQIEQHPSLQEVKGNLEPARNYLETNKSLYPLDFNSLSVMLHQTYGASNVYTIVKKFTTDTEALSAMLSITKQLVTCNNLKQRIHRIIKKLADLDEPHVRRWQQERLRQAAINKLCPPWVETDPGYVPSCTENVFLDEQFSFSELNIALEDKNEKSAPGLDGTGFDIIKKLPIKLKLILLDIFNEMYTLEVYPEAWKEVFVFLIPKPGGQGLRPVSLTSCFCKLFETMMKNRLQWWAEVNDWIPKDQHGFRRGHSCVDNMTGLFLMVEGAFRRSRDVLTAFLDVEGAFDNVNVDILLERLASLGCTRRIVKFVQFVTRERLIFTEGATAAMRLCKGFADDVSVSVEAADPADGVVALESAIKTLGENLDIIGLGISPFKTKLIHFNDRNIQPGRQRIKIREHVVSSCSHTKFLGVIFDYRLSFKEHINYVKKKCTSTMNIMKFLCGTYWGSHPDTLLILYKSYIRSIMDYGSFIYLPKNKQDKLKLERIQFAAIRCALGYRMSTPTNILLAEAKMFSFEERTKMLGKAYIAKALSNSNFEVTLKIEEFYAAHGGRRLPNRCLFTCMASIYNAETRVHSSRRFNPYNHNYHTLTFTAETDASLGHEIKNSPDPDLALCERLEAEQTLPVYTDGSAGRQKSISTNLGHKERLASYENNNPGKKVSLLWIPSHIGIVGNEVVDAVAKEATRNQPPNPAFAPFSDLSENFALEAKNNSNDKNMDEGRDKGKQYFEEFYSTRSTPWFSNVNLPRRHIVMINRMRANHTCLAESLERKNIIPDSRCRCGYEKENLNHILWDCRLYQTQRKVLLEKLKKIGLFPPLNVERLIACPTIEACTILCDYFIGLGSASLTMAVRSRGPKSESK</sequence>
<dbReference type="PANTHER" id="PTHR36688">
    <property type="entry name" value="ENDO/EXONUCLEASE/PHOSPHATASE DOMAIN-CONTAINING PROTEIN"/>
    <property type="match status" value="1"/>
</dbReference>
<dbReference type="GO" id="GO:0003676">
    <property type="term" value="F:nucleic acid binding"/>
    <property type="evidence" value="ECO:0007669"/>
    <property type="project" value="InterPro"/>
</dbReference>
<dbReference type="PROSITE" id="PS50878">
    <property type="entry name" value="RT_POL"/>
    <property type="match status" value="1"/>
</dbReference>
<dbReference type="AlphaFoldDB" id="A0A6H5HWG4"/>
<name>A0A6H5HWG4_9HYME</name>
<accession>A0A6H5HWG4</accession>
<dbReference type="InterPro" id="IPR000477">
    <property type="entry name" value="RT_dom"/>
</dbReference>
<dbReference type="GO" id="GO:0008270">
    <property type="term" value="F:zinc ion binding"/>
    <property type="evidence" value="ECO:0007669"/>
    <property type="project" value="UniProtKB-KW"/>
</dbReference>
<evidence type="ECO:0000313" key="6">
    <source>
        <dbReference type="Proteomes" id="UP000479190"/>
    </source>
</evidence>
<keyword evidence="1" id="KW-0863">Zinc-finger</keyword>
<protein>
    <recommendedName>
        <fullName evidence="7">CCHC-type domain-containing protein</fullName>
    </recommendedName>
</protein>
<dbReference type="OrthoDB" id="7700353at2759"/>
<dbReference type="Pfam" id="PF00078">
    <property type="entry name" value="RVT_1"/>
    <property type="match status" value="1"/>
</dbReference>
<reference evidence="5 6" key="1">
    <citation type="submission" date="2020-02" db="EMBL/GenBank/DDBJ databases">
        <authorList>
            <person name="Ferguson B K."/>
        </authorList>
    </citation>
    <scope>NUCLEOTIDE SEQUENCE [LARGE SCALE GENOMIC DNA]</scope>
</reference>
<proteinExistence type="predicted"/>
<evidence type="ECO:0000256" key="2">
    <source>
        <dbReference type="SAM" id="MobiDB-lite"/>
    </source>
</evidence>
<dbReference type="PANTHER" id="PTHR36688:SF1">
    <property type="entry name" value="ENDONUCLEASE_EXONUCLEASE_PHOSPHATASE DOMAIN-CONTAINING PROTEIN"/>
    <property type="match status" value="1"/>
</dbReference>
<evidence type="ECO:0000259" key="4">
    <source>
        <dbReference type="PROSITE" id="PS50878"/>
    </source>
</evidence>
<dbReference type="PROSITE" id="PS50158">
    <property type="entry name" value="ZF_CCHC"/>
    <property type="match status" value="1"/>
</dbReference>
<feature type="region of interest" description="Disordered" evidence="2">
    <location>
        <begin position="252"/>
        <end position="301"/>
    </location>
</feature>
<gene>
    <name evidence="5" type="ORF">TBRA_LOCUS1431</name>
</gene>
<feature type="compositionally biased region" description="Low complexity" evidence="2">
    <location>
        <begin position="225"/>
        <end position="239"/>
    </location>
</feature>
<dbReference type="CDD" id="cd01650">
    <property type="entry name" value="RT_nLTR_like"/>
    <property type="match status" value="1"/>
</dbReference>
<feature type="domain" description="CCHC-type" evidence="3">
    <location>
        <begin position="173"/>
        <end position="188"/>
    </location>
</feature>
<evidence type="ECO:0000259" key="3">
    <source>
        <dbReference type="PROSITE" id="PS50158"/>
    </source>
</evidence>
<dbReference type="InterPro" id="IPR036875">
    <property type="entry name" value="Znf_CCHC_sf"/>
</dbReference>
<dbReference type="SMART" id="SM00343">
    <property type="entry name" value="ZnF_C2HC"/>
    <property type="match status" value="1"/>
</dbReference>
<dbReference type="EMBL" id="CADCXV010000313">
    <property type="protein sequence ID" value="CAB0029393.1"/>
    <property type="molecule type" value="Genomic_DNA"/>
</dbReference>
<organism evidence="5 6">
    <name type="scientific">Trichogramma brassicae</name>
    <dbReference type="NCBI Taxonomy" id="86971"/>
    <lineage>
        <taxon>Eukaryota</taxon>
        <taxon>Metazoa</taxon>
        <taxon>Ecdysozoa</taxon>
        <taxon>Arthropoda</taxon>
        <taxon>Hexapoda</taxon>
        <taxon>Insecta</taxon>
        <taxon>Pterygota</taxon>
        <taxon>Neoptera</taxon>
        <taxon>Endopterygota</taxon>
        <taxon>Hymenoptera</taxon>
        <taxon>Apocrita</taxon>
        <taxon>Proctotrupomorpha</taxon>
        <taxon>Chalcidoidea</taxon>
        <taxon>Trichogrammatidae</taxon>
        <taxon>Trichogramma</taxon>
    </lineage>
</organism>
<evidence type="ECO:0000313" key="5">
    <source>
        <dbReference type="EMBL" id="CAB0029393.1"/>
    </source>
</evidence>
<dbReference type="Proteomes" id="UP000479190">
    <property type="component" value="Unassembled WGS sequence"/>
</dbReference>